<evidence type="ECO:0000313" key="7">
    <source>
        <dbReference type="Proteomes" id="UP000678393"/>
    </source>
</evidence>
<name>A0A8S3YNR9_9EUPU</name>
<accession>A0A8S3YNR9</accession>
<evidence type="ECO:0000256" key="1">
    <source>
        <dbReference type="ARBA" id="ARBA00004230"/>
    </source>
</evidence>
<gene>
    <name evidence="6" type="ORF">CUNI_LOCUS2643</name>
</gene>
<dbReference type="AlphaFoldDB" id="A0A8S3YNR9"/>
<evidence type="ECO:0000256" key="2">
    <source>
        <dbReference type="ARBA" id="ARBA00022846"/>
    </source>
</evidence>
<evidence type="ECO:0008006" key="8">
    <source>
        <dbReference type="Google" id="ProtNLM"/>
    </source>
</evidence>
<dbReference type="EMBL" id="CAJHNH020000345">
    <property type="protein sequence ID" value="CAG5117085.1"/>
    <property type="molecule type" value="Genomic_DNA"/>
</dbReference>
<comment type="subcellular location">
    <subcellularLocation>
        <location evidence="1">Cell projection</location>
        <location evidence="1">Cilium</location>
        <location evidence="1">Flagellum</location>
    </subcellularLocation>
</comment>
<dbReference type="OrthoDB" id="10067602at2759"/>
<dbReference type="Proteomes" id="UP000678393">
    <property type="component" value="Unassembled WGS sequence"/>
</dbReference>
<dbReference type="GO" id="GO:0031514">
    <property type="term" value="C:motile cilium"/>
    <property type="evidence" value="ECO:0007669"/>
    <property type="project" value="UniProtKB-SubCell"/>
</dbReference>
<dbReference type="PANTHER" id="PTHR14952:SF9">
    <property type="entry name" value="EF-HAND DOMAIN-CONTAINING PROTEIN"/>
    <property type="match status" value="1"/>
</dbReference>
<reference evidence="6" key="1">
    <citation type="submission" date="2021-04" db="EMBL/GenBank/DDBJ databases">
        <authorList>
            <consortium name="Molecular Ecology Group"/>
        </authorList>
    </citation>
    <scope>NUCLEOTIDE SEQUENCE</scope>
</reference>
<sequence>MPTSAAKLDEPYYCSEQIHIPPELPDILKQFTKAAIRTQPKDVLAWSAAYFGALARGEIPPVKERLEMPIATQKTDTGLTPGLLRVLNKQLGPKIVVTAQQVESKWLDLALPKEQLDDIMRVGNFRLKFEWNKFLALAASVLGDNMTDALRIICEILTSDAEGGPARISFQLFQDMYKFLAEVDGEISNHQISDVIAYLKKDVDKQDGLVMPRNFLHPSCPQLS</sequence>
<keyword evidence="3" id="KW-0969">Cilium</keyword>
<evidence type="ECO:0000256" key="5">
    <source>
        <dbReference type="ARBA" id="ARBA00035651"/>
    </source>
</evidence>
<protein>
    <recommendedName>
        <fullName evidence="8">Ropporin-1-like protein</fullName>
    </recommendedName>
</protein>
<keyword evidence="4" id="KW-0966">Cell projection</keyword>
<proteinExistence type="inferred from homology"/>
<dbReference type="InterPro" id="IPR047844">
    <property type="entry name" value="ROP_DD"/>
</dbReference>
<dbReference type="Gene3D" id="1.20.890.10">
    <property type="entry name" value="cAMP-dependent protein kinase regulatory subunit, dimerization-anchoring domain"/>
    <property type="match status" value="1"/>
</dbReference>
<dbReference type="CDD" id="cd23019">
    <property type="entry name" value="DD_ROP"/>
    <property type="match status" value="1"/>
</dbReference>
<dbReference type="PANTHER" id="PTHR14952">
    <property type="entry name" value="ROPPORIN-1-LIKE PROTEIN"/>
    <property type="match status" value="1"/>
</dbReference>
<dbReference type="FunFam" id="1.20.890.10:FF:000004">
    <property type="entry name" value="ropporin-1-like protein isoform X2"/>
    <property type="match status" value="1"/>
</dbReference>
<comment type="caution">
    <text evidence="6">The sequence shown here is derived from an EMBL/GenBank/DDBJ whole genome shotgun (WGS) entry which is preliminary data.</text>
</comment>
<dbReference type="SUPFAM" id="SSF47391">
    <property type="entry name" value="Dimerization-anchoring domain of cAMP-dependent PK regulatory subunit"/>
    <property type="match status" value="1"/>
</dbReference>
<organism evidence="6 7">
    <name type="scientific">Candidula unifasciata</name>
    <dbReference type="NCBI Taxonomy" id="100452"/>
    <lineage>
        <taxon>Eukaryota</taxon>
        <taxon>Metazoa</taxon>
        <taxon>Spiralia</taxon>
        <taxon>Lophotrochozoa</taxon>
        <taxon>Mollusca</taxon>
        <taxon>Gastropoda</taxon>
        <taxon>Heterobranchia</taxon>
        <taxon>Euthyneura</taxon>
        <taxon>Panpulmonata</taxon>
        <taxon>Eupulmonata</taxon>
        <taxon>Stylommatophora</taxon>
        <taxon>Helicina</taxon>
        <taxon>Helicoidea</taxon>
        <taxon>Geomitridae</taxon>
        <taxon>Candidula</taxon>
    </lineage>
</organism>
<keyword evidence="7" id="KW-1185">Reference proteome</keyword>
<keyword evidence="2" id="KW-0282">Flagellum</keyword>
<evidence type="ECO:0000313" key="6">
    <source>
        <dbReference type="EMBL" id="CAG5117085.1"/>
    </source>
</evidence>
<comment type="similarity">
    <text evidence="5">Belongs to the ropporin family.</text>
</comment>
<evidence type="ECO:0000256" key="4">
    <source>
        <dbReference type="ARBA" id="ARBA00023273"/>
    </source>
</evidence>
<evidence type="ECO:0000256" key="3">
    <source>
        <dbReference type="ARBA" id="ARBA00023069"/>
    </source>
</evidence>